<dbReference type="InterPro" id="IPR016562">
    <property type="entry name" value="Proteasome_assmbl_chp_2_euk"/>
</dbReference>
<sequence>MTIKKLQNNNLKDFKLIIASVSTGNVGQLTADLLINSLKMEKYALFYHTAIIPIIGPSAFSEDEKELSISSEFFVSESNKILILQIRSPITAFYLESLCEEIIDFVKSEKINEIIQLSSAFSYEQHFIQNNPFEFVASDSYKIDENLTANFNKSSNSQIPGCGIAMKLHNLAIINQIPSLIVYKYVSEGDNMFDSMQFAEKFNKLLDTPIIEKEGRADLKIPISWKHLFGHDVNLDIY</sequence>
<dbReference type="Pfam" id="PF09754">
    <property type="entry name" value="PAC2"/>
    <property type="match status" value="1"/>
</dbReference>
<dbReference type="SUPFAM" id="SSF159659">
    <property type="entry name" value="Cgl1923-like"/>
    <property type="match status" value="1"/>
</dbReference>
<dbReference type="Proteomes" id="UP001153620">
    <property type="component" value="Chromosome 4"/>
</dbReference>
<protein>
    <recommendedName>
        <fullName evidence="1 4">Proteasome assembly chaperone 2</fullName>
    </recommendedName>
</protein>
<comment type="function">
    <text evidence="4">Chaperone protein which promotes assembly of the 20S proteasome as part of a heterodimer with PSMG1.</text>
</comment>
<comment type="subunit">
    <text evidence="4">Forms a heterodimer with PSMG1.</text>
</comment>
<evidence type="ECO:0000256" key="2">
    <source>
        <dbReference type="ARBA" id="ARBA00023186"/>
    </source>
</evidence>
<proteinExistence type="inferred from homology"/>
<dbReference type="GO" id="GO:0005829">
    <property type="term" value="C:cytosol"/>
    <property type="evidence" value="ECO:0007669"/>
    <property type="project" value="TreeGrafter"/>
</dbReference>
<keyword evidence="6" id="KW-1185">Reference proteome</keyword>
<accession>A0A9N9WZF4</accession>
<dbReference type="EMBL" id="OU895880">
    <property type="protein sequence ID" value="CAG9811829.1"/>
    <property type="molecule type" value="Genomic_DNA"/>
</dbReference>
<name>A0A9N9WZF4_9DIPT</name>
<dbReference type="PANTHER" id="PTHR12970:SF1">
    <property type="entry name" value="PROTEASOME ASSEMBLY CHAPERONE 2"/>
    <property type="match status" value="1"/>
</dbReference>
<reference evidence="5" key="1">
    <citation type="submission" date="2022-01" db="EMBL/GenBank/DDBJ databases">
        <authorList>
            <person name="King R."/>
        </authorList>
    </citation>
    <scope>NUCLEOTIDE SEQUENCE</scope>
</reference>
<gene>
    <name evidence="5" type="ORF">CHIRRI_LOCUS14636</name>
</gene>
<dbReference type="InterPro" id="IPR038389">
    <property type="entry name" value="PSMG2_sf"/>
</dbReference>
<evidence type="ECO:0000313" key="5">
    <source>
        <dbReference type="EMBL" id="CAG9811829.1"/>
    </source>
</evidence>
<comment type="similarity">
    <text evidence="3 4">Belongs to the PSMG2 family.</text>
</comment>
<dbReference type="AlphaFoldDB" id="A0A9N9WZF4"/>
<dbReference type="GO" id="GO:0043248">
    <property type="term" value="P:proteasome assembly"/>
    <property type="evidence" value="ECO:0007669"/>
    <property type="project" value="TreeGrafter"/>
</dbReference>
<dbReference type="GO" id="GO:0005634">
    <property type="term" value="C:nucleus"/>
    <property type="evidence" value="ECO:0007669"/>
    <property type="project" value="TreeGrafter"/>
</dbReference>
<dbReference type="Gene3D" id="3.40.50.10900">
    <property type="entry name" value="PAC-like subunit"/>
    <property type="match status" value="1"/>
</dbReference>
<dbReference type="PANTHER" id="PTHR12970">
    <property type="entry name" value="PROTEASOME ASSEMBLY CHAPERONE 2"/>
    <property type="match status" value="1"/>
</dbReference>
<dbReference type="OrthoDB" id="10260712at2759"/>
<dbReference type="InterPro" id="IPR019151">
    <property type="entry name" value="Proteasome_assmbl_chaperone_2"/>
</dbReference>
<evidence type="ECO:0000256" key="3">
    <source>
        <dbReference type="ARBA" id="ARBA00025745"/>
    </source>
</evidence>
<reference evidence="5" key="2">
    <citation type="submission" date="2022-10" db="EMBL/GenBank/DDBJ databases">
        <authorList>
            <consortium name="ENA_rothamsted_submissions"/>
            <consortium name="culmorum"/>
            <person name="King R."/>
        </authorList>
    </citation>
    <scope>NUCLEOTIDE SEQUENCE</scope>
</reference>
<organism evidence="5 6">
    <name type="scientific">Chironomus riparius</name>
    <dbReference type="NCBI Taxonomy" id="315576"/>
    <lineage>
        <taxon>Eukaryota</taxon>
        <taxon>Metazoa</taxon>
        <taxon>Ecdysozoa</taxon>
        <taxon>Arthropoda</taxon>
        <taxon>Hexapoda</taxon>
        <taxon>Insecta</taxon>
        <taxon>Pterygota</taxon>
        <taxon>Neoptera</taxon>
        <taxon>Endopterygota</taxon>
        <taxon>Diptera</taxon>
        <taxon>Nematocera</taxon>
        <taxon>Chironomoidea</taxon>
        <taxon>Chironomidae</taxon>
        <taxon>Chironominae</taxon>
        <taxon>Chironomus</taxon>
    </lineage>
</organism>
<evidence type="ECO:0000313" key="6">
    <source>
        <dbReference type="Proteomes" id="UP001153620"/>
    </source>
</evidence>
<dbReference type="PIRSF" id="PIRSF010044">
    <property type="entry name" value="UCP010044"/>
    <property type="match status" value="1"/>
</dbReference>
<keyword evidence="2 4" id="KW-0143">Chaperone</keyword>
<evidence type="ECO:0000256" key="4">
    <source>
        <dbReference type="PIRNR" id="PIRNR010044"/>
    </source>
</evidence>
<evidence type="ECO:0000256" key="1">
    <source>
        <dbReference type="ARBA" id="ARBA00019186"/>
    </source>
</evidence>